<organism evidence="1 2">
    <name type="scientific">Blastomyces percursus</name>
    <dbReference type="NCBI Taxonomy" id="1658174"/>
    <lineage>
        <taxon>Eukaryota</taxon>
        <taxon>Fungi</taxon>
        <taxon>Dikarya</taxon>
        <taxon>Ascomycota</taxon>
        <taxon>Pezizomycotina</taxon>
        <taxon>Eurotiomycetes</taxon>
        <taxon>Eurotiomycetidae</taxon>
        <taxon>Onygenales</taxon>
        <taxon>Ajellomycetaceae</taxon>
        <taxon>Blastomyces</taxon>
    </lineage>
</organism>
<dbReference type="VEuPathDB" id="FungiDB:ACJ73_07187"/>
<gene>
    <name evidence="1" type="ORF">ACJ73_07187</name>
</gene>
<dbReference type="Proteomes" id="UP000242791">
    <property type="component" value="Unassembled WGS sequence"/>
</dbReference>
<name>A0A1J9PYS4_9EURO</name>
<dbReference type="EMBL" id="LGTZ01001400">
    <property type="protein sequence ID" value="OJD21472.1"/>
    <property type="molecule type" value="Genomic_DNA"/>
</dbReference>
<evidence type="ECO:0000313" key="2">
    <source>
        <dbReference type="Proteomes" id="UP000242791"/>
    </source>
</evidence>
<comment type="caution">
    <text evidence="1">The sequence shown here is derived from an EMBL/GenBank/DDBJ whole genome shotgun (WGS) entry which is preliminary data.</text>
</comment>
<accession>A0A1J9PYS4</accession>
<keyword evidence="2" id="KW-1185">Reference proteome</keyword>
<protein>
    <submittedName>
        <fullName evidence="1">Uncharacterized protein</fullName>
    </submittedName>
</protein>
<reference evidence="1 2" key="1">
    <citation type="submission" date="2015-08" db="EMBL/GenBank/DDBJ databases">
        <title>Emmonsia species relationships and genome sequence.</title>
        <authorList>
            <person name="Cuomo C.A."/>
            <person name="Schwartz I.S."/>
            <person name="Kenyon C."/>
            <person name="De Hoog G.S."/>
            <person name="Govender N.P."/>
            <person name="Botha A."/>
            <person name="Moreno L."/>
            <person name="De Vries M."/>
            <person name="Munoz J.F."/>
            <person name="Stielow J.B."/>
        </authorList>
    </citation>
    <scope>NUCLEOTIDE SEQUENCE [LARGE SCALE GENOMIC DNA]</scope>
    <source>
        <strain evidence="1 2">EI222</strain>
    </source>
</reference>
<evidence type="ECO:0000313" key="1">
    <source>
        <dbReference type="EMBL" id="OJD21472.1"/>
    </source>
</evidence>
<dbReference type="AlphaFoldDB" id="A0A1J9PYS4"/>
<sequence length="95" mass="10785">MTSRVDFITQPKQFPKAQIENAYQQIVVMRLNGDIEGAERTIKFFISGVTPSGLLGREDLTIMYLSQAMKHMCSFKFDKAHEEIVGLPGNQEHLL</sequence>
<proteinExistence type="predicted"/>